<dbReference type="EMBL" id="QTSX02003685">
    <property type="protein sequence ID" value="KAJ9068830.1"/>
    <property type="molecule type" value="Genomic_DNA"/>
</dbReference>
<dbReference type="Proteomes" id="UP001165960">
    <property type="component" value="Unassembled WGS sequence"/>
</dbReference>
<evidence type="ECO:0000313" key="2">
    <source>
        <dbReference type="Proteomes" id="UP001165960"/>
    </source>
</evidence>
<reference evidence="1" key="1">
    <citation type="submission" date="2022-04" db="EMBL/GenBank/DDBJ databases">
        <title>Genome of the entomopathogenic fungus Entomophthora muscae.</title>
        <authorList>
            <person name="Elya C."/>
            <person name="Lovett B.R."/>
            <person name="Lee E."/>
            <person name="Macias A.M."/>
            <person name="Hajek A.E."/>
            <person name="De Bivort B.L."/>
            <person name="Kasson M.T."/>
            <person name="De Fine Licht H.H."/>
            <person name="Stajich J.E."/>
        </authorList>
    </citation>
    <scope>NUCLEOTIDE SEQUENCE</scope>
    <source>
        <strain evidence="1">Berkeley</strain>
    </source>
</reference>
<protein>
    <submittedName>
        <fullName evidence="1">Uncharacterized protein</fullName>
    </submittedName>
</protein>
<organism evidence="1 2">
    <name type="scientific">Entomophthora muscae</name>
    <dbReference type="NCBI Taxonomy" id="34485"/>
    <lineage>
        <taxon>Eukaryota</taxon>
        <taxon>Fungi</taxon>
        <taxon>Fungi incertae sedis</taxon>
        <taxon>Zoopagomycota</taxon>
        <taxon>Entomophthoromycotina</taxon>
        <taxon>Entomophthoromycetes</taxon>
        <taxon>Entomophthorales</taxon>
        <taxon>Entomophthoraceae</taxon>
        <taxon>Entomophthora</taxon>
    </lineage>
</organism>
<accession>A0ACC2T2S7</accession>
<gene>
    <name evidence="1" type="ORF">DSO57_1024704</name>
</gene>
<name>A0ACC2T2S7_9FUNG</name>
<keyword evidence="2" id="KW-1185">Reference proteome</keyword>
<sequence length="304" mass="34144">MFPFARVQLRRLTLQGNPFSEKLAKVNYNISKALNRSAGISKSPGAVQCFSSWRGRPYNSQSSFRRKYNALGSKVDNIDPNTLVYGIIGANLAVFGCIQFAMVERDPFKLQKVRRFIHDNLAFSNLNLKMGRVWTIVTAGFTHENFWHLLFNSMTIYFFGPTLAASLGNRRFLGLYMLSGISANVLTSVYHKTSHNQLVSASGITRGDLISSIGASGHTMGMLAYFGLRFPFETIYIYFVPLPAFLVVSGCILYDVVRSRRPANFNGTQVNHTAHIGGALFGALFFFLTRRPSNLLTPRWRGRR</sequence>
<proteinExistence type="predicted"/>
<comment type="caution">
    <text evidence="1">The sequence shown here is derived from an EMBL/GenBank/DDBJ whole genome shotgun (WGS) entry which is preliminary data.</text>
</comment>
<evidence type="ECO:0000313" key="1">
    <source>
        <dbReference type="EMBL" id="KAJ9068830.1"/>
    </source>
</evidence>